<dbReference type="Pfam" id="PF01804">
    <property type="entry name" value="Penicil_amidase"/>
    <property type="match status" value="1"/>
</dbReference>
<comment type="caution">
    <text evidence="8">The sequence shown here is derived from an EMBL/GenBank/DDBJ whole genome shotgun (WGS) entry which is preliminary data.</text>
</comment>
<dbReference type="EMBL" id="SACO01000001">
    <property type="protein sequence ID" value="RVU07869.1"/>
    <property type="molecule type" value="Genomic_DNA"/>
</dbReference>
<evidence type="ECO:0000313" key="8">
    <source>
        <dbReference type="EMBL" id="RVU07869.1"/>
    </source>
</evidence>
<evidence type="ECO:0000256" key="1">
    <source>
        <dbReference type="ARBA" id="ARBA00006586"/>
    </source>
</evidence>
<dbReference type="Proteomes" id="UP000282837">
    <property type="component" value="Unassembled WGS sequence"/>
</dbReference>
<keyword evidence="6" id="KW-0106">Calcium</keyword>
<dbReference type="GO" id="GO:0016811">
    <property type="term" value="F:hydrolase activity, acting on carbon-nitrogen (but not peptide) bonds, in linear amides"/>
    <property type="evidence" value="ECO:0007669"/>
    <property type="project" value="InterPro"/>
</dbReference>
<dbReference type="InterPro" id="IPR043147">
    <property type="entry name" value="Penicillin_amidase_A-knob"/>
</dbReference>
<keyword evidence="4" id="KW-0865">Zymogen</keyword>
<organism evidence="8 9">
    <name type="scientific">Novosphingobium umbonatum</name>
    <dbReference type="NCBI Taxonomy" id="1908524"/>
    <lineage>
        <taxon>Bacteria</taxon>
        <taxon>Pseudomonadati</taxon>
        <taxon>Pseudomonadota</taxon>
        <taxon>Alphaproteobacteria</taxon>
        <taxon>Sphingomonadales</taxon>
        <taxon>Sphingomonadaceae</taxon>
        <taxon>Novosphingobium</taxon>
    </lineage>
</organism>
<dbReference type="AlphaFoldDB" id="A0A3S2VGS1"/>
<evidence type="ECO:0000313" key="9">
    <source>
        <dbReference type="Proteomes" id="UP000282837"/>
    </source>
</evidence>
<evidence type="ECO:0000256" key="5">
    <source>
        <dbReference type="PIRSR" id="PIRSR001227-1"/>
    </source>
</evidence>
<dbReference type="Gene3D" id="3.60.20.10">
    <property type="entry name" value="Glutamine Phosphoribosylpyrophosphate, subunit 1, domain 1"/>
    <property type="match status" value="1"/>
</dbReference>
<sequence length="718" mass="79496">MAGIVAKGMGLLALGMIATGAQASPAKARPHKVTITRDTWGIAHIHGATDADAVYGMVYAQAQDDFNRIEVNYLTNLGRLAEAEGEKAIWQDLRQRLFIDPAQLKKDYAASPRWLRDIMDAWAAGLNAYLADHPQVKPRVLTHFEPWMALSFTEGSIGGDIEGIALSQLEAFYSKRKLAMTLEERGSVFREPQGSNGFAIAPSHSQSGHALLYINPHTSFYFRSELQMTSDQGLNAYGAVTWGQPFIYQGFNQHAGWMHTSSGIDNVDEYAESIVDGPQGKAYVYGKETRPVTVKPITLSYRLPDGSLGQRKFETYATHHGPVIREEDGKWITIALMNKPVAALEQSFLRTKTHDLASFLKVAQRKANSSNNTLFADDKGHIAYLHPQFVPIRDQRFDWRAPVDGCDPRADWQGLHPLSSLPQVIDPKNGWAYNTNNAPWSAAGKDSPVKFAFPSYMDEVGPNPRGPHAERVLKATPRFTLDSLIAAGHDTWLPAFDRLLPRLFAADAAAPSPARAEAIALLKGWDHRTALTSTAETLAIVWGENLWSKGAESAKKQHMTVWDWMDEQATDEQRLAALDEAMARLTKEFGTWRVAWGDLNRYQRISGAITQPFDDAKPSLPLAFTSSQWGALAVASGPRVAGMKRYYSHRGNSFVAAVEFGPRVKARAISTGGASGDPASPHFTDQATRFLSGQLREVWFYPQDVKAHVESRLTLIRR</sequence>
<evidence type="ECO:0000256" key="7">
    <source>
        <dbReference type="SAM" id="SignalP"/>
    </source>
</evidence>
<dbReference type="InterPro" id="IPR002692">
    <property type="entry name" value="S45"/>
</dbReference>
<comment type="similarity">
    <text evidence="1">Belongs to the peptidase S45 family.</text>
</comment>
<feature type="binding site" evidence="6">
    <location>
        <position position="265"/>
    </location>
    <ligand>
        <name>Ca(2+)</name>
        <dbReference type="ChEBI" id="CHEBI:29108"/>
    </ligand>
</feature>
<dbReference type="OrthoDB" id="9760084at2"/>
<dbReference type="GO" id="GO:0046872">
    <property type="term" value="F:metal ion binding"/>
    <property type="evidence" value="ECO:0007669"/>
    <property type="project" value="UniProtKB-KW"/>
</dbReference>
<dbReference type="Gene3D" id="2.30.120.10">
    <property type="match status" value="1"/>
</dbReference>
<feature type="active site" description="Nucleophile" evidence="5">
    <location>
        <position position="195"/>
    </location>
</feature>
<protein>
    <submittedName>
        <fullName evidence="8">Penicillin acylase family protein</fullName>
    </submittedName>
</protein>
<evidence type="ECO:0000256" key="4">
    <source>
        <dbReference type="ARBA" id="ARBA00023145"/>
    </source>
</evidence>
<dbReference type="Gene3D" id="1.10.1400.10">
    <property type="match status" value="1"/>
</dbReference>
<proteinExistence type="inferred from homology"/>
<dbReference type="RefSeq" id="WP_127705628.1">
    <property type="nucleotide sequence ID" value="NZ_SACO01000001.1"/>
</dbReference>
<feature type="signal peptide" evidence="7">
    <location>
        <begin position="1"/>
        <end position="23"/>
    </location>
</feature>
<keyword evidence="2 7" id="KW-0732">Signal</keyword>
<comment type="cofactor">
    <cofactor evidence="6">
        <name>Ca(2+)</name>
        <dbReference type="ChEBI" id="CHEBI:29108"/>
    </cofactor>
    <text evidence="6">Binds 1 Ca(2+) ion per dimer.</text>
</comment>
<gene>
    <name evidence="8" type="ORF">EOE18_01980</name>
</gene>
<evidence type="ECO:0000256" key="2">
    <source>
        <dbReference type="ARBA" id="ARBA00022729"/>
    </source>
</evidence>
<feature type="chain" id="PRO_5018671600" evidence="7">
    <location>
        <begin position="24"/>
        <end position="718"/>
    </location>
</feature>
<dbReference type="InterPro" id="IPR043146">
    <property type="entry name" value="Penicillin_amidase_N_B-knob"/>
</dbReference>
<name>A0A3S2VGS1_9SPHN</name>
<dbReference type="SUPFAM" id="SSF56235">
    <property type="entry name" value="N-terminal nucleophile aminohydrolases (Ntn hydrolases)"/>
    <property type="match status" value="1"/>
</dbReference>
<evidence type="ECO:0000256" key="6">
    <source>
        <dbReference type="PIRSR" id="PIRSR001227-2"/>
    </source>
</evidence>
<dbReference type="InterPro" id="IPR014395">
    <property type="entry name" value="Pen/GL7ACA/AHL_acylase"/>
</dbReference>
<reference evidence="8 9" key="1">
    <citation type="submission" date="2019-01" db="EMBL/GenBank/DDBJ databases">
        <authorList>
            <person name="Chen W.-M."/>
        </authorList>
    </citation>
    <scope>NUCLEOTIDE SEQUENCE [LARGE SCALE GENOMIC DNA]</scope>
    <source>
        <strain evidence="8 9">FSY-9</strain>
    </source>
</reference>
<keyword evidence="6" id="KW-0479">Metal-binding</keyword>
<dbReference type="InterPro" id="IPR029055">
    <property type="entry name" value="Ntn_hydrolases_N"/>
</dbReference>
<evidence type="ECO:0000256" key="3">
    <source>
        <dbReference type="ARBA" id="ARBA00022801"/>
    </source>
</evidence>
<keyword evidence="9" id="KW-1185">Reference proteome</keyword>
<keyword evidence="3" id="KW-0378">Hydrolase</keyword>
<dbReference type="PIRSF" id="PIRSF001227">
    <property type="entry name" value="Pen_acylase"/>
    <property type="match status" value="1"/>
</dbReference>
<dbReference type="PANTHER" id="PTHR34218">
    <property type="entry name" value="PEPTIDASE S45 PENICILLIN AMIDASE"/>
    <property type="match status" value="1"/>
</dbReference>
<dbReference type="Gene3D" id="1.10.439.10">
    <property type="entry name" value="Penicillin Amidohydrolase, domain 1"/>
    <property type="match status" value="1"/>
</dbReference>
<dbReference type="GO" id="GO:0017000">
    <property type="term" value="P:antibiotic biosynthetic process"/>
    <property type="evidence" value="ECO:0007669"/>
    <property type="project" value="InterPro"/>
</dbReference>
<accession>A0A3S2VGS1</accession>
<dbReference type="PANTHER" id="PTHR34218:SF3">
    <property type="entry name" value="ACYL-HOMOSERINE LACTONE ACYLASE PVDQ"/>
    <property type="match status" value="1"/>
</dbReference>
<feature type="binding site" evidence="6">
    <location>
        <position position="268"/>
    </location>
    <ligand>
        <name>Ca(2+)</name>
        <dbReference type="ChEBI" id="CHEBI:29108"/>
    </ligand>
</feature>
<feature type="binding site" evidence="6">
    <location>
        <position position="267"/>
    </location>
    <ligand>
        <name>Ca(2+)</name>
        <dbReference type="ChEBI" id="CHEBI:29108"/>
    </ligand>
</feature>
<dbReference type="InterPro" id="IPR023343">
    <property type="entry name" value="Penicillin_amidase_dom1"/>
</dbReference>